<protein>
    <submittedName>
        <fullName evidence="1">Uncharacterized protein</fullName>
    </submittedName>
</protein>
<accession>A0ACC2T011</accession>
<organism evidence="1 2">
    <name type="scientific">Entomophthora muscae</name>
    <dbReference type="NCBI Taxonomy" id="34485"/>
    <lineage>
        <taxon>Eukaryota</taxon>
        <taxon>Fungi</taxon>
        <taxon>Fungi incertae sedis</taxon>
        <taxon>Zoopagomycota</taxon>
        <taxon>Entomophthoromycotina</taxon>
        <taxon>Entomophthoromycetes</taxon>
        <taxon>Entomophthorales</taxon>
        <taxon>Entomophthoraceae</taxon>
        <taxon>Entomophthora</taxon>
    </lineage>
</organism>
<dbReference type="Proteomes" id="UP001165960">
    <property type="component" value="Unassembled WGS sequence"/>
</dbReference>
<dbReference type="EMBL" id="QTSX02003823">
    <property type="protein sequence ID" value="KAJ9067936.1"/>
    <property type="molecule type" value="Genomic_DNA"/>
</dbReference>
<evidence type="ECO:0000313" key="1">
    <source>
        <dbReference type="EMBL" id="KAJ9067936.1"/>
    </source>
</evidence>
<proteinExistence type="predicted"/>
<evidence type="ECO:0000313" key="2">
    <source>
        <dbReference type="Proteomes" id="UP001165960"/>
    </source>
</evidence>
<sequence length="80" mass="9731">MHPPLTVHKHTDCIGEIVALNNCHIEHPVMKFFTTCNDFKAKVDQCLNGEYEKRRRDNYEKAKENRRKTEQRWKEFRELK</sequence>
<reference evidence="1" key="1">
    <citation type="submission" date="2022-04" db="EMBL/GenBank/DDBJ databases">
        <title>Genome of the entomopathogenic fungus Entomophthora muscae.</title>
        <authorList>
            <person name="Elya C."/>
            <person name="Lovett B.R."/>
            <person name="Lee E."/>
            <person name="Macias A.M."/>
            <person name="Hajek A.E."/>
            <person name="De Bivort B.L."/>
            <person name="Kasson M.T."/>
            <person name="De Fine Licht H.H."/>
            <person name="Stajich J.E."/>
        </authorList>
    </citation>
    <scope>NUCLEOTIDE SEQUENCE</scope>
    <source>
        <strain evidence="1">Berkeley</strain>
    </source>
</reference>
<keyword evidence="2" id="KW-1185">Reference proteome</keyword>
<comment type="caution">
    <text evidence="1">The sequence shown here is derived from an EMBL/GenBank/DDBJ whole genome shotgun (WGS) entry which is preliminary data.</text>
</comment>
<name>A0ACC2T011_9FUNG</name>
<gene>
    <name evidence="1" type="ORF">DSO57_1033847</name>
</gene>